<comment type="caution">
    <text evidence="1">The sequence shown here is derived from an EMBL/GenBank/DDBJ whole genome shotgun (WGS) entry which is preliminary data.</text>
</comment>
<name>A0ACC2PFB7_9HYME</name>
<dbReference type="EMBL" id="CM056741">
    <property type="protein sequence ID" value="KAJ8682157.1"/>
    <property type="molecule type" value="Genomic_DNA"/>
</dbReference>
<dbReference type="Proteomes" id="UP001239111">
    <property type="component" value="Chromosome 1"/>
</dbReference>
<reference evidence="1" key="1">
    <citation type="submission" date="2023-04" db="EMBL/GenBank/DDBJ databases">
        <title>A chromosome-level genome assembly of the parasitoid wasp Eretmocerus hayati.</title>
        <authorList>
            <person name="Zhong Y."/>
            <person name="Liu S."/>
            <person name="Liu Y."/>
        </authorList>
    </citation>
    <scope>NUCLEOTIDE SEQUENCE</scope>
    <source>
        <strain evidence="1">ZJU_SS_LIU_2023</strain>
    </source>
</reference>
<keyword evidence="2" id="KW-1185">Reference proteome</keyword>
<sequence>MDVAALRIPCGLPYAAAAISCDGFRQDKDFDAVFGGVVVIAAQSHLSRFVHLIADMSMFGYQFYSIEIFLVILEKRTPENRVPKDSRRFLHDSMGQNFVPDILTHRVKTVSFVNILHDANSQPIGIVLAGFFLRHSRISCGPAEMLSHPPGLRDGCFRDVY</sequence>
<organism evidence="1 2">
    <name type="scientific">Eretmocerus hayati</name>
    <dbReference type="NCBI Taxonomy" id="131215"/>
    <lineage>
        <taxon>Eukaryota</taxon>
        <taxon>Metazoa</taxon>
        <taxon>Ecdysozoa</taxon>
        <taxon>Arthropoda</taxon>
        <taxon>Hexapoda</taxon>
        <taxon>Insecta</taxon>
        <taxon>Pterygota</taxon>
        <taxon>Neoptera</taxon>
        <taxon>Endopterygota</taxon>
        <taxon>Hymenoptera</taxon>
        <taxon>Apocrita</taxon>
        <taxon>Proctotrupomorpha</taxon>
        <taxon>Chalcidoidea</taxon>
        <taxon>Aphelinidae</taxon>
        <taxon>Aphelininae</taxon>
        <taxon>Eretmocerus</taxon>
    </lineage>
</organism>
<evidence type="ECO:0000313" key="1">
    <source>
        <dbReference type="EMBL" id="KAJ8682157.1"/>
    </source>
</evidence>
<accession>A0ACC2PFB7</accession>
<protein>
    <submittedName>
        <fullName evidence="1">Uncharacterized protein</fullName>
    </submittedName>
</protein>
<gene>
    <name evidence="1" type="ORF">QAD02_017949</name>
</gene>
<evidence type="ECO:0000313" key="2">
    <source>
        <dbReference type="Proteomes" id="UP001239111"/>
    </source>
</evidence>
<proteinExistence type="predicted"/>